<dbReference type="InterPro" id="IPR051251">
    <property type="entry name" value="STK_FNIP-Repeat"/>
</dbReference>
<organism evidence="2 3">
    <name type="scientific">Polysphondylium violaceum</name>
    <dbReference type="NCBI Taxonomy" id="133409"/>
    <lineage>
        <taxon>Eukaryota</taxon>
        <taxon>Amoebozoa</taxon>
        <taxon>Evosea</taxon>
        <taxon>Eumycetozoa</taxon>
        <taxon>Dictyostelia</taxon>
        <taxon>Dictyosteliales</taxon>
        <taxon>Dictyosteliaceae</taxon>
        <taxon>Polysphondylium</taxon>
    </lineage>
</organism>
<gene>
    <name evidence="2" type="ORF">CYY_003383</name>
</gene>
<accession>A0A8J4PX29</accession>
<evidence type="ECO:0000313" key="3">
    <source>
        <dbReference type="Proteomes" id="UP000695562"/>
    </source>
</evidence>
<dbReference type="Proteomes" id="UP000695562">
    <property type="component" value="Unassembled WGS sequence"/>
</dbReference>
<evidence type="ECO:0000313" key="2">
    <source>
        <dbReference type="EMBL" id="KAF2075306.1"/>
    </source>
</evidence>
<proteinExistence type="predicted"/>
<dbReference type="Pfam" id="PF05725">
    <property type="entry name" value="FNIP"/>
    <property type="match status" value="7"/>
</dbReference>
<evidence type="ECO:0000256" key="1">
    <source>
        <dbReference type="ARBA" id="ARBA00022737"/>
    </source>
</evidence>
<dbReference type="EMBL" id="AJWJ01000105">
    <property type="protein sequence ID" value="KAF2075306.1"/>
    <property type="molecule type" value="Genomic_DNA"/>
</dbReference>
<dbReference type="PANTHER" id="PTHR32134">
    <property type="entry name" value="FNIP REPEAT-CONTAINING PROTEIN"/>
    <property type="match status" value="1"/>
</dbReference>
<sequence>MDSQWPYLVPSSNKSHESNTLFAQWNFRKQLMRLVIYEKDLVHFSGDNIPKEINSLQFKLFEPVNSGESKQSSTIKNNNKTTLLLSAIINIPPHIKSLEFLGSDDPLIDYQYVVTVFEMGVIPNSITHLTIFINKFYLLDLSKFTLPASVNHIGLSSWDNWKAVQKFIPASVTSLKVFKGVLERSIVLNPSITDLKLERAESYDHLVANIQTFRIMRKDYSTLPLTPEKRVYYRNDTGYQSGAELPSYGGVFKVMTFPSVPIPSSTTKLIWKSFRAPSSIPLSVKSITFGHIFNEPIPKDLLPESVESVIFQGANQCLSRINLPSTLKHLDLGPEFKQFLFGNEHIPPSVTFLEIYLEDDDIYQFLFSKFTIPRSVTHLKIHFVKNFSYSCYFPSSIKYISCDSHFYSKIFVVDAEEYYNRAMERHPGYSVKSILKSIKLSKDFSQTILRDTLPSSLTMLQCSNNYKKTVDLGALPRSINKLVCPRPPNLATSGFAPDHQLDYLQYYLDLSTVDITIKGPIKITDTIPITYSVETGLFPQPSIPIDQLTLLIYNDGTLAPLNSIIRKLIINKQTIPPQSIPESVKELVLLSCRLQPGSIPASVEELEIRSESAITQDLIPMSVRKLKFYSIVDHPLAIIPPSVVELTANINYNTLSLLSSNDTSYPTPVYDKPQPIHHNNTTMMSKDPFLRIWRNTFLKQKILDYYYISRVFISTLDECKLAQQLFKQQCLVCPKEKDLYQEILDTTDCSSFVDLDARQINYSIDSYPKSLTSLSLGNFNPTSPIPWRVTHLSGSRKDDICPPTVQSLTAQYPSRTTDLSIPPNVSHLTIGFYHVSFSGPLSVKSLRLESKATFSVLEKVTCPLERISISYQVFQRLRTNVQLPLSIVGGPYDIYDTSKQISTSATTLIWPLNLVVPEGLIPGNINRIIFGNEFNQIITENSLPSTITHINFGNSFNQNLDFVFLPPRLRYLSFGESFDQSIENLPQTLLHLSLYLGSCFNIMHIPPLISHLSLYSSKRRTQEKVPIFIPKFVKHLSAYVSNIYVCSTTIKSIYSNQWTVNILDPDQFDLKYKEYTSSKTNIVKEQQQQQQQLSKSMVIHLNNTLGKFNFNQFIRPNFFSSDFNIKSIDFGDSFNQIILEKTIPMSVEIIKFGKTFNQKLGQNCLPNSVTKISLGFSFNQPLFLPPSVTFLSLGDEFNQPLHGAMLPDVLEELYFGRDFNQPIDHIAFPASLKILHFGNEFNQIFAQNNLPSGIKELSIGENFLNPLDILINTQLTCLILKSGYYSVLDQLEWIPNTVTKLSLGGQSTFSLILSAELIPRSVTDLSISDYQPMIDLDFLSPNVSILKIGKTFKGRIPPTVQHLELSDYFDLPLEYILPINR</sequence>
<dbReference type="PANTHER" id="PTHR32134:SF185">
    <property type="entry name" value="FNIP REPEAT-CONTAINING PROTEIN"/>
    <property type="match status" value="1"/>
</dbReference>
<name>A0A8J4PX29_9MYCE</name>
<dbReference type="InterPro" id="IPR008615">
    <property type="entry name" value="FNIP"/>
</dbReference>
<keyword evidence="3" id="KW-1185">Reference proteome</keyword>
<evidence type="ECO:0008006" key="4">
    <source>
        <dbReference type="Google" id="ProtNLM"/>
    </source>
</evidence>
<keyword evidence="1" id="KW-0677">Repeat</keyword>
<reference evidence="2" key="1">
    <citation type="submission" date="2020-01" db="EMBL/GenBank/DDBJ databases">
        <title>Development of genomics and gene disruption for Polysphondylium violaceum indicates a role for the polyketide synthase stlB in stalk morphogenesis.</title>
        <authorList>
            <person name="Narita B."/>
            <person name="Kawabe Y."/>
            <person name="Kin K."/>
            <person name="Saito T."/>
            <person name="Gibbs R."/>
            <person name="Kuspa A."/>
            <person name="Muzny D."/>
            <person name="Queller D."/>
            <person name="Richards S."/>
            <person name="Strassman J."/>
            <person name="Sucgang R."/>
            <person name="Worley K."/>
            <person name="Schaap P."/>
        </authorList>
    </citation>
    <scope>NUCLEOTIDE SEQUENCE</scope>
    <source>
        <strain evidence="2">QSvi11</strain>
    </source>
</reference>
<comment type="caution">
    <text evidence="2">The sequence shown here is derived from an EMBL/GenBank/DDBJ whole genome shotgun (WGS) entry which is preliminary data.</text>
</comment>
<protein>
    <recommendedName>
        <fullName evidence="4">FNIP repeat-containing protein</fullName>
    </recommendedName>
</protein>